<dbReference type="PANTHER" id="PTHR33744:SF1">
    <property type="entry name" value="DNA-BINDING TRANSCRIPTIONAL ACTIVATOR ADER"/>
    <property type="match status" value="1"/>
</dbReference>
<dbReference type="AlphaFoldDB" id="A0A0D0RZR8"/>
<dbReference type="RefSeq" id="WP_200890861.1">
    <property type="nucleotide sequence ID" value="NZ_JXTH01000030.1"/>
</dbReference>
<organism evidence="4 5">
    <name type="scientific">Anoxybacillus thermarum</name>
    <dbReference type="NCBI Taxonomy" id="404937"/>
    <lineage>
        <taxon>Bacteria</taxon>
        <taxon>Bacillati</taxon>
        <taxon>Bacillota</taxon>
        <taxon>Bacilli</taxon>
        <taxon>Bacillales</taxon>
        <taxon>Anoxybacillaceae</taxon>
        <taxon>Anoxybacillus</taxon>
    </lineage>
</organism>
<keyword evidence="5" id="KW-1185">Reference proteome</keyword>
<dbReference type="PATRIC" id="fig|404937.3.peg.1784"/>
<evidence type="ECO:0000259" key="2">
    <source>
        <dbReference type="Pfam" id="PF13556"/>
    </source>
</evidence>
<evidence type="ECO:0000256" key="1">
    <source>
        <dbReference type="ARBA" id="ARBA00006754"/>
    </source>
</evidence>
<comment type="similarity">
    <text evidence="1">Belongs to the CdaR family.</text>
</comment>
<dbReference type="InterPro" id="IPR042070">
    <property type="entry name" value="PucR_C-HTH_sf"/>
</dbReference>
<dbReference type="InterPro" id="IPR051448">
    <property type="entry name" value="CdaR-like_regulators"/>
</dbReference>
<gene>
    <name evidence="4" type="ORF">LH47_01679</name>
</gene>
<dbReference type="InterPro" id="IPR041522">
    <property type="entry name" value="CdaR_GGDEF"/>
</dbReference>
<dbReference type="SUPFAM" id="SSF46689">
    <property type="entry name" value="Homeodomain-like"/>
    <property type="match status" value="1"/>
</dbReference>
<dbReference type="Proteomes" id="UP000032102">
    <property type="component" value="Unassembled WGS sequence"/>
</dbReference>
<dbReference type="InterPro" id="IPR025736">
    <property type="entry name" value="PucR_C-HTH_dom"/>
</dbReference>
<dbReference type="Gene3D" id="1.10.10.2840">
    <property type="entry name" value="PucR C-terminal helix-turn-helix domain"/>
    <property type="match status" value="1"/>
</dbReference>
<evidence type="ECO:0000313" key="4">
    <source>
        <dbReference type="EMBL" id="KIQ94196.1"/>
    </source>
</evidence>
<dbReference type="Pfam" id="PF13556">
    <property type="entry name" value="HTH_30"/>
    <property type="match status" value="1"/>
</dbReference>
<protein>
    <submittedName>
        <fullName evidence="4">Sugar diacid regulator</fullName>
    </submittedName>
</protein>
<dbReference type="Pfam" id="PF17853">
    <property type="entry name" value="GGDEF_2"/>
    <property type="match status" value="1"/>
</dbReference>
<proteinExistence type="inferred from homology"/>
<feature type="domain" description="CdaR GGDEF-like" evidence="3">
    <location>
        <begin position="158"/>
        <end position="278"/>
    </location>
</feature>
<dbReference type="PANTHER" id="PTHR33744">
    <property type="entry name" value="CARBOHYDRATE DIACID REGULATOR"/>
    <property type="match status" value="1"/>
</dbReference>
<dbReference type="InterPro" id="IPR009057">
    <property type="entry name" value="Homeodomain-like_sf"/>
</dbReference>
<sequence>MLLHQLVDQLFLELQHPVTIESYNFELLAYSGHHDETDEVRMRTILSKRASAHVFHYLHEHGWMQKIEQADGVVSIPPLPEIDLGARAVVCLKHAGKVYGYLWVQAAFHDLTDEQRRRIEEVAKEAAQILHEQVGKRYKRQEEVHDLFLRFIQYRDMSERDVQMELQLLGATFPSRFAVVVFYVENNRRKDDIRKYMTWITKATHAPIFFIHHDHPFLLIVGEAPTQRPIDVVNMMITKLQQDFHCRIDHDVLVGIGNEYNGLQKLRDSYKEAMEVIHLKRHMDEPLPHAYCDLGIYRIVPFIYEQYKQRSYKNEAIMKLKKHDEQHGTDFLHTLRAYIQHDCNMKQTAESLYIHPNTLHYRLKRMQSITTLPLHDFEQRMMLYIDLLLYKYKESIVDEQQK</sequence>
<evidence type="ECO:0000313" key="5">
    <source>
        <dbReference type="Proteomes" id="UP000032102"/>
    </source>
</evidence>
<feature type="domain" description="PucR C-terminal helix-turn-helix" evidence="2">
    <location>
        <begin position="332"/>
        <end position="388"/>
    </location>
</feature>
<reference evidence="4 5" key="1">
    <citation type="submission" date="2015-01" db="EMBL/GenBank/DDBJ databases">
        <title>Draft genome of Anoxybacillus thermarum strain AF/04.</title>
        <authorList>
            <person name="Poli A."/>
            <person name="Nicolaus B."/>
            <person name="Chan K.-G."/>
            <person name="Kahar U.M."/>
            <person name="Yaakob A.S."/>
            <person name="Chan C.S."/>
            <person name="Goh K.M."/>
        </authorList>
    </citation>
    <scope>NUCLEOTIDE SEQUENCE [LARGE SCALE GENOMIC DNA]</scope>
    <source>
        <strain evidence="4 5">AF/04</strain>
    </source>
</reference>
<name>A0A0D0RZR8_9BACL</name>
<dbReference type="EMBL" id="JXTH01000030">
    <property type="protein sequence ID" value="KIQ94196.1"/>
    <property type="molecule type" value="Genomic_DNA"/>
</dbReference>
<accession>A0A0D0RZR8</accession>
<comment type="caution">
    <text evidence="4">The sequence shown here is derived from an EMBL/GenBank/DDBJ whole genome shotgun (WGS) entry which is preliminary data.</text>
</comment>
<evidence type="ECO:0000259" key="3">
    <source>
        <dbReference type="Pfam" id="PF17853"/>
    </source>
</evidence>